<dbReference type="GO" id="GO:0006508">
    <property type="term" value="P:proteolysis"/>
    <property type="evidence" value="ECO:0007669"/>
    <property type="project" value="InterPro"/>
</dbReference>
<evidence type="ECO:0000259" key="1">
    <source>
        <dbReference type="Pfam" id="PF02557"/>
    </source>
</evidence>
<dbReference type="EMBL" id="JMCG01000002">
    <property type="protein sequence ID" value="KGK08954.1"/>
    <property type="molecule type" value="Genomic_DNA"/>
</dbReference>
<dbReference type="eggNOG" id="COG1876">
    <property type="taxonomic scope" value="Bacteria"/>
</dbReference>
<evidence type="ECO:0000313" key="3">
    <source>
        <dbReference type="EMBL" id="KGK08954.1"/>
    </source>
</evidence>
<dbReference type="InterPro" id="IPR052179">
    <property type="entry name" value="DD-CPase-like"/>
</dbReference>
<feature type="domain" description="D-alanyl-D-alanine carboxypeptidase-like core" evidence="1">
    <location>
        <begin position="25"/>
        <end position="177"/>
    </location>
</feature>
<dbReference type="PANTHER" id="PTHR34385">
    <property type="entry name" value="D-ALANYL-D-ALANINE CARBOXYPEPTIDASE"/>
    <property type="match status" value="1"/>
</dbReference>
<dbReference type="Proteomes" id="UP001253463">
    <property type="component" value="Unassembled WGS sequence"/>
</dbReference>
<name>A0A099LMQ7_9VIBR</name>
<evidence type="ECO:0000313" key="4">
    <source>
        <dbReference type="Proteomes" id="UP000029994"/>
    </source>
</evidence>
<protein>
    <submittedName>
        <fullName evidence="2">M15 family metallopeptidase</fullName>
    </submittedName>
    <submittedName>
        <fullName evidence="3">Peptidase M15</fullName>
    </submittedName>
</protein>
<dbReference type="Gene3D" id="3.30.1380.10">
    <property type="match status" value="1"/>
</dbReference>
<dbReference type="RefSeq" id="WP_039431614.1">
    <property type="nucleotide sequence ID" value="NZ_CAWPVW010000070.1"/>
</dbReference>
<dbReference type="EMBL" id="ABNSCA010000002">
    <property type="protein sequence ID" value="ELN6931768.1"/>
    <property type="molecule type" value="Genomic_DNA"/>
</dbReference>
<accession>A0A099LMQ7</accession>
<sequence>MTPEQLTGYVDTHLIDAQVGTQSILLHPQVERDLQTLVQAAQCAGFQMEIASGFRDFARQKSIWNGKFSGPKAILDQNSQPLDKASLSEQEKMLAILRWSALPGASRHHWGCDFDVYARDRLPDGVSLQLEPWEYTRGHQREFSHWLSQNVSHYGFFLPYRRDRGGVASEPWHISHIATATCCLAQFSINDLQRQLNAHPIDGVACVLENLTLIYNQFIANICPPEAT</sequence>
<dbReference type="GeneID" id="43684807"/>
<reference evidence="3 4" key="1">
    <citation type="submission" date="2014-04" db="EMBL/GenBank/DDBJ databases">
        <title>Genome sequencing of Vibrio navarrensis strains.</title>
        <authorList>
            <person name="Gladney L.M."/>
            <person name="Katz L.S."/>
            <person name="Marino-Ramirez L."/>
            <person name="Jordan I.K."/>
        </authorList>
    </citation>
    <scope>NUCLEOTIDE SEQUENCE [LARGE SCALE GENOMIC DNA]</scope>
    <source>
        <strain evidence="3 4">ATCC 51183</strain>
    </source>
</reference>
<dbReference type="AlphaFoldDB" id="A0A099LMQ7"/>
<evidence type="ECO:0000313" key="2">
    <source>
        <dbReference type="EMBL" id="ELN6931768.1"/>
    </source>
</evidence>
<dbReference type="InterPro" id="IPR003709">
    <property type="entry name" value="VanY-like_core_dom"/>
</dbReference>
<gene>
    <name evidence="3" type="ORF">EA26_17165</name>
    <name evidence="2" type="ORF">RZY48_001147</name>
</gene>
<organism evidence="3 4">
    <name type="scientific">Vibrio navarrensis</name>
    <dbReference type="NCBI Taxonomy" id="29495"/>
    <lineage>
        <taxon>Bacteria</taxon>
        <taxon>Pseudomonadati</taxon>
        <taxon>Pseudomonadota</taxon>
        <taxon>Gammaproteobacteria</taxon>
        <taxon>Vibrionales</taxon>
        <taxon>Vibrionaceae</taxon>
        <taxon>Vibrio</taxon>
    </lineage>
</organism>
<proteinExistence type="predicted"/>
<dbReference type="InterPro" id="IPR009045">
    <property type="entry name" value="Zn_M74/Hedgehog-like"/>
</dbReference>
<dbReference type="CDD" id="cd14847">
    <property type="entry name" value="DD-carboxypeptidase_like"/>
    <property type="match status" value="1"/>
</dbReference>
<comment type="caution">
    <text evidence="3">The sequence shown here is derived from an EMBL/GenBank/DDBJ whole genome shotgun (WGS) entry which is preliminary data.</text>
</comment>
<keyword evidence="4" id="KW-1185">Reference proteome</keyword>
<dbReference type="STRING" id="29495.EA26_17165"/>
<reference evidence="2" key="2">
    <citation type="submission" date="2023-10" db="EMBL/GenBank/DDBJ databases">
        <authorList>
            <consortium name="PulseNet: The National Subtyping Network for Foodborne Disease Surveillance"/>
        </authorList>
    </citation>
    <scope>NUCLEOTIDE SEQUENCE</scope>
    <source>
        <strain evidence="2">PNUSAV004886</strain>
    </source>
</reference>
<dbReference type="Proteomes" id="UP000029994">
    <property type="component" value="Unassembled WGS sequence"/>
</dbReference>
<dbReference type="GO" id="GO:0008233">
    <property type="term" value="F:peptidase activity"/>
    <property type="evidence" value="ECO:0007669"/>
    <property type="project" value="InterPro"/>
</dbReference>
<dbReference type="SUPFAM" id="SSF55166">
    <property type="entry name" value="Hedgehog/DD-peptidase"/>
    <property type="match status" value="1"/>
</dbReference>
<dbReference type="Pfam" id="PF02557">
    <property type="entry name" value="VanY"/>
    <property type="match status" value="1"/>
</dbReference>
<dbReference type="PANTHER" id="PTHR34385:SF1">
    <property type="entry name" value="PEPTIDOGLYCAN L-ALANYL-D-GLUTAMATE ENDOPEPTIDASE CWLK"/>
    <property type="match status" value="1"/>
</dbReference>